<name>A0ABD3UGA3_SINWO</name>
<dbReference type="EMBL" id="JBJQND010000016">
    <property type="protein sequence ID" value="KAL3848559.1"/>
    <property type="molecule type" value="Genomic_DNA"/>
</dbReference>
<comment type="similarity">
    <text evidence="1">Belongs to the glycosyltransferase 47 family.</text>
</comment>
<dbReference type="PANTHER" id="PTHR11062">
    <property type="entry name" value="EXOSTOSIN HEPARAN SULFATE GLYCOSYLTRANSFERASE -RELATED"/>
    <property type="match status" value="1"/>
</dbReference>
<feature type="domain" description="Exostosin GT47" evidence="2">
    <location>
        <begin position="65"/>
        <end position="430"/>
    </location>
</feature>
<keyword evidence="4" id="KW-1185">Reference proteome</keyword>
<dbReference type="Pfam" id="PF03016">
    <property type="entry name" value="Exostosin_GT47"/>
    <property type="match status" value="1"/>
</dbReference>
<organism evidence="3 4">
    <name type="scientific">Sinanodonta woodiana</name>
    <name type="common">Chinese pond mussel</name>
    <name type="synonym">Anodonta woodiana</name>
    <dbReference type="NCBI Taxonomy" id="1069815"/>
    <lineage>
        <taxon>Eukaryota</taxon>
        <taxon>Metazoa</taxon>
        <taxon>Spiralia</taxon>
        <taxon>Lophotrochozoa</taxon>
        <taxon>Mollusca</taxon>
        <taxon>Bivalvia</taxon>
        <taxon>Autobranchia</taxon>
        <taxon>Heteroconchia</taxon>
        <taxon>Palaeoheterodonta</taxon>
        <taxon>Unionida</taxon>
        <taxon>Unionoidea</taxon>
        <taxon>Unionidae</taxon>
        <taxon>Unioninae</taxon>
        <taxon>Sinanodonta</taxon>
    </lineage>
</organism>
<dbReference type="AlphaFoldDB" id="A0ABD3UGA3"/>
<evidence type="ECO:0000313" key="3">
    <source>
        <dbReference type="EMBL" id="KAL3848559.1"/>
    </source>
</evidence>
<evidence type="ECO:0000259" key="2">
    <source>
        <dbReference type="Pfam" id="PF03016"/>
    </source>
</evidence>
<dbReference type="InterPro" id="IPR004263">
    <property type="entry name" value="Exostosin"/>
</dbReference>
<evidence type="ECO:0000313" key="4">
    <source>
        <dbReference type="Proteomes" id="UP001634394"/>
    </source>
</evidence>
<protein>
    <recommendedName>
        <fullName evidence="2">Exostosin GT47 domain-containing protein</fullName>
    </recommendedName>
</protein>
<proteinExistence type="inferred from homology"/>
<evidence type="ECO:0000256" key="1">
    <source>
        <dbReference type="ARBA" id="ARBA00010271"/>
    </source>
</evidence>
<dbReference type="GO" id="GO:0015012">
    <property type="term" value="P:heparan sulfate proteoglycan biosynthetic process"/>
    <property type="evidence" value="ECO:0007669"/>
    <property type="project" value="UniProtKB-ARBA"/>
</dbReference>
<accession>A0ABD3UGA3</accession>
<dbReference type="InterPro" id="IPR040911">
    <property type="entry name" value="Exostosin_GT47"/>
</dbReference>
<feature type="non-terminal residue" evidence="3">
    <location>
        <position position="1"/>
    </location>
</feature>
<dbReference type="PANTHER" id="PTHR11062:SF281">
    <property type="entry name" value="EXOSTOSIN-LIKE 2"/>
    <property type="match status" value="1"/>
</dbReference>
<sequence length="483" mass="56370">FKFDRSKTTIWTKLVTHSALRRKLITSKITLQRSFMTGEVKKRHNITREITKMCLPKEDPSNISTPFKIYIYDLPKKFNVDVKECMRGKQFSYCYDLDYCGMGSEIYRIDGFKGLYDMSVRDTHMFALEVLIHHKLLHSPYITNDPSKADIFYIPAYIGLQCLCSQVSTESVGKVIEDLFTFLKMQPYFLSGKPHFSTLSKIQREQSSSDCPYLQHTYTKNITFIGIEEEQDQNWAKYLQIQGIYMIVTPYPSYVHFVEKSFEEHSSAFMNDKGIEPDINSTQIYLHTPALENRTIFLFLAAGRRRSNNFRAKIMDQFQIKTELSYPAYIGKTNGLENDHKMVMLYTDECNPNHRSTTIEWMQHAIFCLQPPGDSPTRKSFYDAVLSGCIPVTFRSKFPLRYPFDRLLNYTKFMFTIPEESIEEGGNVLEILRSLSRDYIESMHLNLKRVAHWLQYSIPDSTITESNDALKLILLELGKHYNL</sequence>
<reference evidence="3 4" key="1">
    <citation type="submission" date="2024-11" db="EMBL/GenBank/DDBJ databases">
        <title>Chromosome-level genome assembly of the freshwater bivalve Anodonta woodiana.</title>
        <authorList>
            <person name="Chen X."/>
        </authorList>
    </citation>
    <scope>NUCLEOTIDE SEQUENCE [LARGE SCALE GENOMIC DNA]</scope>
    <source>
        <strain evidence="3">MN2024</strain>
        <tissue evidence="3">Gills</tissue>
    </source>
</reference>
<dbReference type="Proteomes" id="UP001634394">
    <property type="component" value="Unassembled WGS sequence"/>
</dbReference>
<gene>
    <name evidence="3" type="ORF">ACJMK2_019410</name>
</gene>
<comment type="caution">
    <text evidence="3">The sequence shown here is derived from an EMBL/GenBank/DDBJ whole genome shotgun (WGS) entry which is preliminary data.</text>
</comment>